<accession>A0ABV9AV01</accession>
<feature type="compositionally biased region" description="Basic and acidic residues" evidence="1">
    <location>
        <begin position="118"/>
        <end position="139"/>
    </location>
</feature>
<feature type="region of interest" description="Disordered" evidence="1">
    <location>
        <begin position="1"/>
        <end position="20"/>
    </location>
</feature>
<organism evidence="2 3">
    <name type="scientific">Streptomyces vulcanius</name>
    <dbReference type="NCBI Taxonomy" id="1441876"/>
    <lineage>
        <taxon>Bacteria</taxon>
        <taxon>Bacillati</taxon>
        <taxon>Actinomycetota</taxon>
        <taxon>Actinomycetes</taxon>
        <taxon>Kitasatosporales</taxon>
        <taxon>Streptomycetaceae</taxon>
        <taxon>Streptomyces</taxon>
    </lineage>
</organism>
<keyword evidence="3" id="KW-1185">Reference proteome</keyword>
<name>A0ABV9AV01_9ACTN</name>
<feature type="compositionally biased region" description="Basic and acidic residues" evidence="1">
    <location>
        <begin position="1"/>
        <end position="14"/>
    </location>
</feature>
<evidence type="ECO:0000313" key="2">
    <source>
        <dbReference type="EMBL" id="MFC4503707.1"/>
    </source>
</evidence>
<dbReference type="Proteomes" id="UP001595839">
    <property type="component" value="Unassembled WGS sequence"/>
</dbReference>
<comment type="caution">
    <text evidence="2">The sequence shown here is derived from an EMBL/GenBank/DDBJ whole genome shotgun (WGS) entry which is preliminary data.</text>
</comment>
<dbReference type="RefSeq" id="WP_381178963.1">
    <property type="nucleotide sequence ID" value="NZ_JBHSFK010000022.1"/>
</dbReference>
<feature type="compositionally biased region" description="Pro residues" evidence="1">
    <location>
        <begin position="203"/>
        <end position="213"/>
    </location>
</feature>
<reference evidence="3" key="1">
    <citation type="journal article" date="2019" name="Int. J. Syst. Evol. Microbiol.">
        <title>The Global Catalogue of Microorganisms (GCM) 10K type strain sequencing project: providing services to taxonomists for standard genome sequencing and annotation.</title>
        <authorList>
            <consortium name="The Broad Institute Genomics Platform"/>
            <consortium name="The Broad Institute Genome Sequencing Center for Infectious Disease"/>
            <person name="Wu L."/>
            <person name="Ma J."/>
        </authorList>
    </citation>
    <scope>NUCLEOTIDE SEQUENCE [LARGE SCALE GENOMIC DNA]</scope>
    <source>
        <strain evidence="3">CGMCC 4.7177</strain>
    </source>
</reference>
<dbReference type="EMBL" id="JBHSFK010000022">
    <property type="protein sequence ID" value="MFC4503707.1"/>
    <property type="molecule type" value="Genomic_DNA"/>
</dbReference>
<proteinExistence type="predicted"/>
<evidence type="ECO:0000313" key="3">
    <source>
        <dbReference type="Proteomes" id="UP001595839"/>
    </source>
</evidence>
<sequence length="440" mass="45840">MSRLSREKKREQKPAGRPAAMVAPLDVHVREGGPTSIGGVPVTPADGEELQHAVLGHLHRIALATGHAVLATVHDERIGYVVPLRVDPDGSSHFTAEPLRTPPASLEPRRDRATHVLRQIEARTPETEVRAEVPARETEAPAPEPQDTAVPEASDEVSDQAPVALPGTVLAPTGVFGPPPQMDRQPDEPPAPAQAPAALTAPAPAPRPLPTVTPAPDARPALGPDADTDATGSTFTSGSVSDSDADLGLGLGLGVDPDFKPTPARGFDAVAEAVLGDDPRTLPGAGDAPALLAEPMARINEAVRAGRIDVAAGLAERTVTEASATLGPEHAEVLRLRELTAYIAYLAGDPLRAFHVSLDLARIHRGTRDGEAAYGNVLSAAAAWRAVRDPFQGLNLGTELLGLWTELTTEDGPAADDAEQLESARARMVRLAGRARAAGA</sequence>
<protein>
    <submittedName>
        <fullName evidence="2">Tetratricopeptide repeat protein</fullName>
    </submittedName>
</protein>
<gene>
    <name evidence="2" type="ORF">ACFPIH_30075</name>
</gene>
<feature type="region of interest" description="Disordered" evidence="1">
    <location>
        <begin position="118"/>
        <end position="245"/>
    </location>
</feature>
<evidence type="ECO:0000256" key="1">
    <source>
        <dbReference type="SAM" id="MobiDB-lite"/>
    </source>
</evidence>